<dbReference type="EMBL" id="MCFD01000013">
    <property type="protein sequence ID" value="ORX67335.1"/>
    <property type="molecule type" value="Genomic_DNA"/>
</dbReference>
<comment type="caution">
    <text evidence="2">The sequence shown here is derived from an EMBL/GenBank/DDBJ whole genome shotgun (WGS) entry which is preliminary data.</text>
</comment>
<proteinExistence type="predicted"/>
<dbReference type="AlphaFoldDB" id="A0A1Y1W226"/>
<organism evidence="2 3">
    <name type="scientific">Linderina pennispora</name>
    <dbReference type="NCBI Taxonomy" id="61395"/>
    <lineage>
        <taxon>Eukaryota</taxon>
        <taxon>Fungi</taxon>
        <taxon>Fungi incertae sedis</taxon>
        <taxon>Zoopagomycota</taxon>
        <taxon>Kickxellomycotina</taxon>
        <taxon>Kickxellomycetes</taxon>
        <taxon>Kickxellales</taxon>
        <taxon>Kickxellaceae</taxon>
        <taxon>Linderina</taxon>
    </lineage>
</organism>
<name>A0A1Y1W226_9FUNG</name>
<feature type="compositionally biased region" description="Pro residues" evidence="1">
    <location>
        <begin position="52"/>
        <end position="62"/>
    </location>
</feature>
<accession>A0A1Y1W226</accession>
<dbReference type="Proteomes" id="UP000193922">
    <property type="component" value="Unassembled WGS sequence"/>
</dbReference>
<keyword evidence="3" id="KW-1185">Reference proteome</keyword>
<feature type="compositionally biased region" description="Polar residues" evidence="1">
    <location>
        <begin position="1"/>
        <end position="12"/>
    </location>
</feature>
<reference evidence="2 3" key="1">
    <citation type="submission" date="2016-07" db="EMBL/GenBank/DDBJ databases">
        <title>Pervasive Adenine N6-methylation of Active Genes in Fungi.</title>
        <authorList>
            <consortium name="DOE Joint Genome Institute"/>
            <person name="Mondo S.J."/>
            <person name="Dannebaum R.O."/>
            <person name="Kuo R.C."/>
            <person name="Labutti K."/>
            <person name="Haridas S."/>
            <person name="Kuo A."/>
            <person name="Salamov A."/>
            <person name="Ahrendt S.R."/>
            <person name="Lipzen A."/>
            <person name="Sullivan W."/>
            <person name="Andreopoulos W.B."/>
            <person name="Clum A."/>
            <person name="Lindquist E."/>
            <person name="Daum C."/>
            <person name="Ramamoorthy G.K."/>
            <person name="Gryganskyi A."/>
            <person name="Culley D."/>
            <person name="Magnuson J.K."/>
            <person name="James T.Y."/>
            <person name="O'Malley M.A."/>
            <person name="Stajich J.E."/>
            <person name="Spatafora J.W."/>
            <person name="Visel A."/>
            <person name="Grigoriev I.V."/>
        </authorList>
    </citation>
    <scope>NUCLEOTIDE SEQUENCE [LARGE SCALE GENOMIC DNA]</scope>
    <source>
        <strain evidence="2 3">ATCC 12442</strain>
    </source>
</reference>
<sequence>MNGSGPQQTNSIRLPPLSSLIKGPQQKQNMQPPRSPYRSMTHQYTAVQHLGPPRPMHAPPPHASHHQQQHSHQSHQHHLSAGTIHANQYRPPPPPPPHLPRLQHRQTRVCTAMRWSGRTRCRPTLRPTHRRCQTDTQMASSRWCRDRRSLARQSSGRCRKAARSGSQKRRAG</sequence>
<evidence type="ECO:0000313" key="2">
    <source>
        <dbReference type="EMBL" id="ORX67335.1"/>
    </source>
</evidence>
<protein>
    <submittedName>
        <fullName evidence="2">Uncharacterized protein</fullName>
    </submittedName>
</protein>
<feature type="compositionally biased region" description="Basic residues" evidence="1">
    <location>
        <begin position="63"/>
        <end position="78"/>
    </location>
</feature>
<evidence type="ECO:0000313" key="3">
    <source>
        <dbReference type="Proteomes" id="UP000193922"/>
    </source>
</evidence>
<evidence type="ECO:0000256" key="1">
    <source>
        <dbReference type="SAM" id="MobiDB-lite"/>
    </source>
</evidence>
<feature type="region of interest" description="Disordered" evidence="1">
    <location>
        <begin position="132"/>
        <end position="172"/>
    </location>
</feature>
<feature type="region of interest" description="Disordered" evidence="1">
    <location>
        <begin position="1"/>
        <end position="106"/>
    </location>
</feature>
<feature type="compositionally biased region" description="Pro residues" evidence="1">
    <location>
        <begin position="90"/>
        <end position="99"/>
    </location>
</feature>
<feature type="compositionally biased region" description="Basic residues" evidence="1">
    <location>
        <begin position="157"/>
        <end position="172"/>
    </location>
</feature>
<feature type="compositionally biased region" description="Polar residues" evidence="1">
    <location>
        <begin position="25"/>
        <end position="46"/>
    </location>
</feature>
<dbReference type="GeneID" id="63808469"/>
<gene>
    <name evidence="2" type="ORF">DL89DRAFT_56902</name>
</gene>
<dbReference type="RefSeq" id="XP_040741257.1">
    <property type="nucleotide sequence ID" value="XM_040891821.1"/>
</dbReference>